<reference evidence="2 3" key="1">
    <citation type="submission" date="2018-01" db="EMBL/GenBank/DDBJ databases">
        <authorList>
            <person name="Gaut B.S."/>
            <person name="Morton B.R."/>
            <person name="Clegg M.T."/>
            <person name="Duvall M.R."/>
        </authorList>
    </citation>
    <scope>NUCLEOTIDE SEQUENCE [LARGE SCALE GENOMIC DNA]</scope>
    <source>
        <strain evidence="2">Cupriavidus taiwanensis LMG 19425</strain>
    </source>
</reference>
<evidence type="ECO:0000313" key="2">
    <source>
        <dbReference type="EMBL" id="SPK73716.1"/>
    </source>
</evidence>
<proteinExistence type="predicted"/>
<evidence type="ECO:0000313" key="3">
    <source>
        <dbReference type="Proteomes" id="UP000255505"/>
    </source>
</evidence>
<gene>
    <name evidence="2" type="ORF">CT19425_110253</name>
</gene>
<dbReference type="AlphaFoldDB" id="A0A375IG00"/>
<feature type="domain" description="DUF2460" evidence="1">
    <location>
        <begin position="8"/>
        <end position="162"/>
    </location>
</feature>
<name>A0A375IG00_9BURK</name>
<organism evidence="2 3">
    <name type="scientific">Cupriavidus taiwanensis</name>
    <dbReference type="NCBI Taxonomy" id="164546"/>
    <lineage>
        <taxon>Bacteria</taxon>
        <taxon>Pseudomonadati</taxon>
        <taxon>Pseudomonadota</taxon>
        <taxon>Betaproteobacteria</taxon>
        <taxon>Burkholderiales</taxon>
        <taxon>Burkholderiaceae</taxon>
        <taxon>Cupriavidus</taxon>
    </lineage>
</organism>
<dbReference type="InterPro" id="IPR011740">
    <property type="entry name" value="DUF2460"/>
</dbReference>
<evidence type="ECO:0000259" key="1">
    <source>
        <dbReference type="Pfam" id="PF09343"/>
    </source>
</evidence>
<dbReference type="EMBL" id="LT991976">
    <property type="protein sequence ID" value="SPK73716.1"/>
    <property type="molecule type" value="Genomic_DNA"/>
</dbReference>
<accession>A0A375IG00</accession>
<dbReference type="Proteomes" id="UP000255505">
    <property type="component" value="Chromosome I"/>
</dbReference>
<sequence>MAFLESPRFPDNIAFGATVGPAYMTVVTPVYSGRESRAIAWTQPRCHFEVGRRLMSVADTAAIDAFFRVVKGRAHGFRIKDWTDYSVTTANGVIASTVTPGVFQLCKAYVSGVLSELRTITKPVVGTAQLFRNAASVTAGGGAGQYSLDTTTGLVTFGADASQNITGFTPGAVTVLSFGAALTGAAVGKYVGVSGVSGTLGTTLNGKLWQITAVGTNQITIAANTTGNTGSGGAAKLYPQSSDVLTWAGQFDVPVRFDIDEMKKQIVERSGSNGELLVDWGSVPIIEIRV</sequence>
<protein>
    <recommendedName>
        <fullName evidence="1">DUF2460 domain-containing protein</fullName>
    </recommendedName>
</protein>
<dbReference type="Pfam" id="PF09343">
    <property type="entry name" value="DUF2460"/>
    <property type="match status" value="1"/>
</dbReference>
<dbReference type="RefSeq" id="WP_115663194.1">
    <property type="nucleotide sequence ID" value="NZ_LT991976.1"/>
</dbReference>